<accession>A0AAN7UI88</accession>
<evidence type="ECO:0000313" key="3">
    <source>
        <dbReference type="EMBL" id="KAK5626401.1"/>
    </source>
</evidence>
<sequence length="281" mass="30862">MNKSVFSRGALYEKMVGETSTRLSAAALSHLPLSTYTSTTRILDSACGPGIVTKLLLSPSPEYVAVKGLPVNPPPQVTGIDLSEPMIQQYKTNAAALGWTTSEAYVQDSHDLSRFSDASFDAVVMGLGIFNLTDAVAGVREMHRVLKPGGHIVLTTWKTRRPQEIMSRTAETIRQGVGAGKAMDIDPKWLTSEHLVNVVKAGGFKADSLRMHEAAPNWSHQSLSDLLDAASSPLWTSQFCKGWSDDETSRWREELAKQLTARERDTYTLEMTAHICIVQKE</sequence>
<dbReference type="EMBL" id="JAWHQM010000003">
    <property type="protein sequence ID" value="KAK5626401.1"/>
    <property type="molecule type" value="Genomic_DNA"/>
</dbReference>
<organism evidence="3 4">
    <name type="scientific">Xylaria bambusicola</name>
    <dbReference type="NCBI Taxonomy" id="326684"/>
    <lineage>
        <taxon>Eukaryota</taxon>
        <taxon>Fungi</taxon>
        <taxon>Dikarya</taxon>
        <taxon>Ascomycota</taxon>
        <taxon>Pezizomycotina</taxon>
        <taxon>Sordariomycetes</taxon>
        <taxon>Xylariomycetidae</taxon>
        <taxon>Xylariales</taxon>
        <taxon>Xylariaceae</taxon>
        <taxon>Xylaria</taxon>
    </lineage>
</organism>
<keyword evidence="4" id="KW-1185">Reference proteome</keyword>
<comment type="similarity">
    <text evidence="1">Belongs to the methyltransferase superfamily. LaeA methyltransferase family.</text>
</comment>
<dbReference type="Proteomes" id="UP001305414">
    <property type="component" value="Unassembled WGS sequence"/>
</dbReference>
<dbReference type="Pfam" id="PF08241">
    <property type="entry name" value="Methyltransf_11"/>
    <property type="match status" value="1"/>
</dbReference>
<evidence type="ECO:0000313" key="4">
    <source>
        <dbReference type="Proteomes" id="UP001305414"/>
    </source>
</evidence>
<dbReference type="CDD" id="cd02440">
    <property type="entry name" value="AdoMet_MTases"/>
    <property type="match status" value="1"/>
</dbReference>
<evidence type="ECO:0000256" key="1">
    <source>
        <dbReference type="ARBA" id="ARBA00038158"/>
    </source>
</evidence>
<comment type="caution">
    <text evidence="3">The sequence shown here is derived from an EMBL/GenBank/DDBJ whole genome shotgun (WGS) entry which is preliminary data.</text>
</comment>
<gene>
    <name evidence="3" type="ORF">RRF57_002116</name>
</gene>
<protein>
    <recommendedName>
        <fullName evidence="2">Methyltransferase type 11 domain-containing protein</fullName>
    </recommendedName>
</protein>
<dbReference type="SUPFAM" id="SSF53335">
    <property type="entry name" value="S-adenosyl-L-methionine-dependent methyltransferases"/>
    <property type="match status" value="1"/>
</dbReference>
<reference evidence="3 4" key="1">
    <citation type="submission" date="2023-10" db="EMBL/GenBank/DDBJ databases">
        <title>Draft genome sequence of Xylaria bambusicola isolate GMP-LS, the root and basal stem rot pathogen of sugarcane in Indonesia.</title>
        <authorList>
            <person name="Selvaraj P."/>
            <person name="Muralishankar V."/>
            <person name="Muruganantham S."/>
            <person name="Sp S."/>
            <person name="Haryani S."/>
            <person name="Lau K.J.X."/>
            <person name="Naqvi N.I."/>
        </authorList>
    </citation>
    <scope>NUCLEOTIDE SEQUENCE [LARGE SCALE GENOMIC DNA]</scope>
    <source>
        <strain evidence="3">GMP-LS</strain>
    </source>
</reference>
<evidence type="ECO:0000259" key="2">
    <source>
        <dbReference type="Pfam" id="PF08241"/>
    </source>
</evidence>
<feature type="domain" description="Methyltransferase type 11" evidence="2">
    <location>
        <begin position="43"/>
        <end position="154"/>
    </location>
</feature>
<dbReference type="AlphaFoldDB" id="A0AAN7UI88"/>
<dbReference type="Gene3D" id="3.40.50.150">
    <property type="entry name" value="Vaccinia Virus protein VP39"/>
    <property type="match status" value="1"/>
</dbReference>
<dbReference type="GO" id="GO:0008757">
    <property type="term" value="F:S-adenosylmethionine-dependent methyltransferase activity"/>
    <property type="evidence" value="ECO:0007669"/>
    <property type="project" value="InterPro"/>
</dbReference>
<dbReference type="PANTHER" id="PTHR43591">
    <property type="entry name" value="METHYLTRANSFERASE"/>
    <property type="match status" value="1"/>
</dbReference>
<name>A0AAN7UI88_9PEZI</name>
<dbReference type="InterPro" id="IPR013216">
    <property type="entry name" value="Methyltransf_11"/>
</dbReference>
<dbReference type="InterPro" id="IPR029063">
    <property type="entry name" value="SAM-dependent_MTases_sf"/>
</dbReference>
<proteinExistence type="inferred from homology"/>